<evidence type="ECO:0000313" key="4">
    <source>
        <dbReference type="EMBL" id="GBO22262.1"/>
    </source>
</evidence>
<evidence type="ECO:0000313" key="2">
    <source>
        <dbReference type="EMBL" id="GBO22258.1"/>
    </source>
</evidence>
<dbReference type="EMBL" id="BGPR01045363">
    <property type="protein sequence ID" value="GBO22262.1"/>
    <property type="molecule type" value="Genomic_DNA"/>
</dbReference>
<gene>
    <name evidence="3" type="ORF">AVEN_202515_1</name>
    <name evidence="4" type="ORF">AVEN_208756_1</name>
    <name evidence="1" type="ORF">AVEN_229209_1</name>
    <name evidence="2" type="ORF">AVEN_47690_1</name>
</gene>
<accession>A0A4Y2VCJ9</accession>
<dbReference type="EMBL" id="BGPR01045359">
    <property type="protein sequence ID" value="GBO22258.1"/>
    <property type="molecule type" value="Genomic_DNA"/>
</dbReference>
<proteinExistence type="predicted"/>
<dbReference type="Proteomes" id="UP000499080">
    <property type="component" value="Unassembled WGS sequence"/>
</dbReference>
<evidence type="ECO:0000313" key="3">
    <source>
        <dbReference type="EMBL" id="GBO22261.1"/>
    </source>
</evidence>
<reference evidence="4 5" key="1">
    <citation type="journal article" date="2019" name="Sci. Rep.">
        <title>Orb-weaving spider Araneus ventricosus genome elucidates the spidroin gene catalogue.</title>
        <authorList>
            <person name="Kono N."/>
            <person name="Nakamura H."/>
            <person name="Ohtoshi R."/>
            <person name="Moran D.A.P."/>
            <person name="Shinohara A."/>
            <person name="Yoshida Y."/>
            <person name="Fujiwara M."/>
            <person name="Mori M."/>
            <person name="Tomita M."/>
            <person name="Arakawa K."/>
        </authorList>
    </citation>
    <scope>NUCLEOTIDE SEQUENCE [LARGE SCALE GENOMIC DNA]</scope>
</reference>
<evidence type="ECO:0000313" key="1">
    <source>
        <dbReference type="EMBL" id="GBO22252.1"/>
    </source>
</evidence>
<organism evidence="4 5">
    <name type="scientific">Araneus ventricosus</name>
    <name type="common">Orbweaver spider</name>
    <name type="synonym">Epeira ventricosa</name>
    <dbReference type="NCBI Taxonomy" id="182803"/>
    <lineage>
        <taxon>Eukaryota</taxon>
        <taxon>Metazoa</taxon>
        <taxon>Ecdysozoa</taxon>
        <taxon>Arthropoda</taxon>
        <taxon>Chelicerata</taxon>
        <taxon>Arachnida</taxon>
        <taxon>Araneae</taxon>
        <taxon>Araneomorphae</taxon>
        <taxon>Entelegynae</taxon>
        <taxon>Araneoidea</taxon>
        <taxon>Araneidae</taxon>
        <taxon>Araneus</taxon>
    </lineage>
</organism>
<protein>
    <submittedName>
        <fullName evidence="4">Uncharacterized protein</fullName>
    </submittedName>
</protein>
<dbReference type="EMBL" id="BGPR01045362">
    <property type="protein sequence ID" value="GBO22261.1"/>
    <property type="molecule type" value="Genomic_DNA"/>
</dbReference>
<keyword evidence="5" id="KW-1185">Reference proteome</keyword>
<sequence>MTGITAPLRRRKDRIAGNVIFCPNPCALEVSATLLTCRLEVQTKMNLHLMTFIIKASRFGHLRNTPPEKEIVMLFKGVILKDIPISCESQLHVIRRRRDLLWTTNSPLM</sequence>
<dbReference type="AlphaFoldDB" id="A0A4Y2VCJ9"/>
<comment type="caution">
    <text evidence="4">The sequence shown here is derived from an EMBL/GenBank/DDBJ whole genome shotgun (WGS) entry which is preliminary data.</text>
</comment>
<dbReference type="EMBL" id="BGPR01045355">
    <property type="protein sequence ID" value="GBO22252.1"/>
    <property type="molecule type" value="Genomic_DNA"/>
</dbReference>
<evidence type="ECO:0000313" key="5">
    <source>
        <dbReference type="Proteomes" id="UP000499080"/>
    </source>
</evidence>
<name>A0A4Y2VCJ9_ARAVE</name>